<name>A0A845E1X7_9BACI</name>
<dbReference type="PROSITE" id="PS51833">
    <property type="entry name" value="HDOD"/>
    <property type="match status" value="1"/>
</dbReference>
<evidence type="ECO:0000313" key="3">
    <source>
        <dbReference type="EMBL" id="MYL49625.1"/>
    </source>
</evidence>
<dbReference type="Proteomes" id="UP000447393">
    <property type="component" value="Unassembled WGS sequence"/>
</dbReference>
<dbReference type="PIRSF" id="PIRSF003180">
    <property type="entry name" value="DiGMPpdiest_YuxH"/>
    <property type="match status" value="1"/>
</dbReference>
<evidence type="ECO:0000259" key="2">
    <source>
        <dbReference type="PROSITE" id="PS51833"/>
    </source>
</evidence>
<dbReference type="PROSITE" id="PS50883">
    <property type="entry name" value="EAL"/>
    <property type="match status" value="1"/>
</dbReference>
<dbReference type="Pfam" id="PF00563">
    <property type="entry name" value="EAL"/>
    <property type="match status" value="1"/>
</dbReference>
<feature type="domain" description="HDOD" evidence="2">
    <location>
        <begin position="200"/>
        <end position="402"/>
    </location>
</feature>
<dbReference type="PANTHER" id="PTHR33525:SF4">
    <property type="entry name" value="CYCLIC DI-GMP PHOSPHODIESTERASE CDGJ"/>
    <property type="match status" value="1"/>
</dbReference>
<dbReference type="SMART" id="SM00052">
    <property type="entry name" value="EAL"/>
    <property type="match status" value="1"/>
</dbReference>
<dbReference type="InterPro" id="IPR035919">
    <property type="entry name" value="EAL_sf"/>
</dbReference>
<evidence type="ECO:0000313" key="4">
    <source>
        <dbReference type="Proteomes" id="UP000447393"/>
    </source>
</evidence>
<protein>
    <submittedName>
        <fullName evidence="3">HDOD domain-containing protein</fullName>
    </submittedName>
</protein>
<feature type="domain" description="EAL" evidence="1">
    <location>
        <begin position="1"/>
        <end position="206"/>
    </location>
</feature>
<dbReference type="OrthoDB" id="9804751at2"/>
<dbReference type="InterPro" id="IPR014408">
    <property type="entry name" value="dGMP_Pdiesterase_EAL/HD-GYP"/>
</dbReference>
<gene>
    <name evidence="3" type="ORF">GLV98_09005</name>
</gene>
<dbReference type="InterPro" id="IPR052340">
    <property type="entry name" value="RNase_Y/CdgJ"/>
</dbReference>
<dbReference type="InterPro" id="IPR001633">
    <property type="entry name" value="EAL_dom"/>
</dbReference>
<sequence length="418" mass="48091">MEVFVARQPILTVENNVYAYELLYRNSEENRFVPMDGSQATSEVLMNSFVTIGLERLSHNKPCFINFTEDLLLEQVPEYFNSEQLVVEILEHVSFSLDLIRVCRTLKEKGYLIALDDVIDIDRPSVYELLHYVDILKVDIREVTDENRARIIQLGEEYGLTLLAEKVETHEEHQRCIEEGFSLFQGFYFSKPVIVKGMDIPFLSSTYFQMIKELTATDDEINIEKVTEIMEQDLALTYKLLRLINSSQQRTRVPVQSIRQAVMLLGTEGLKKWLYVLSVEQTTAVTSTQSQLVIKTSLVRAKLCEQMAVRIRAENKADGYFLTGFMSLIDVITQRPAHEVIGSLPLDGEIKKALEGQQNTYRLVLDLAVAMEKADFEWLESHLADWNLSYSEVFEVYGQAIAWSEQLYHEHFTGKVGK</sequence>
<evidence type="ECO:0000259" key="1">
    <source>
        <dbReference type="PROSITE" id="PS50883"/>
    </source>
</evidence>
<dbReference type="RefSeq" id="WP_160914166.1">
    <property type="nucleotide sequence ID" value="NZ_WMEZ01000002.1"/>
</dbReference>
<dbReference type="Pfam" id="PF08668">
    <property type="entry name" value="HDOD"/>
    <property type="match status" value="1"/>
</dbReference>
<dbReference type="PANTHER" id="PTHR33525">
    <property type="match status" value="1"/>
</dbReference>
<dbReference type="SUPFAM" id="SSF141868">
    <property type="entry name" value="EAL domain-like"/>
    <property type="match status" value="1"/>
</dbReference>
<dbReference type="SUPFAM" id="SSF109604">
    <property type="entry name" value="HD-domain/PDEase-like"/>
    <property type="match status" value="1"/>
</dbReference>
<dbReference type="Gene3D" id="1.10.3210.10">
    <property type="entry name" value="Hypothetical protein af1432"/>
    <property type="match status" value="1"/>
</dbReference>
<dbReference type="AlphaFoldDB" id="A0A845E1X7"/>
<reference evidence="3 4" key="1">
    <citation type="submission" date="2019-11" db="EMBL/GenBank/DDBJ databases">
        <title>Genome sequences of 17 halophilic strains isolated from different environments.</title>
        <authorList>
            <person name="Furrow R.E."/>
        </authorList>
    </citation>
    <scope>NUCLEOTIDE SEQUENCE [LARGE SCALE GENOMIC DNA]</scope>
    <source>
        <strain evidence="3 4">22505_10_Sand</strain>
    </source>
</reference>
<dbReference type="Gene3D" id="3.20.20.450">
    <property type="entry name" value="EAL domain"/>
    <property type="match status" value="1"/>
</dbReference>
<dbReference type="InterPro" id="IPR013976">
    <property type="entry name" value="HDOD"/>
</dbReference>
<proteinExistence type="predicted"/>
<organism evidence="3 4">
    <name type="scientific">Halobacillus litoralis</name>
    <dbReference type="NCBI Taxonomy" id="45668"/>
    <lineage>
        <taxon>Bacteria</taxon>
        <taxon>Bacillati</taxon>
        <taxon>Bacillota</taxon>
        <taxon>Bacilli</taxon>
        <taxon>Bacillales</taxon>
        <taxon>Bacillaceae</taxon>
        <taxon>Halobacillus</taxon>
    </lineage>
</organism>
<accession>A0A845E1X7</accession>
<comment type="caution">
    <text evidence="3">The sequence shown here is derived from an EMBL/GenBank/DDBJ whole genome shotgun (WGS) entry which is preliminary data.</text>
</comment>
<dbReference type="EMBL" id="WMEZ01000002">
    <property type="protein sequence ID" value="MYL49625.1"/>
    <property type="molecule type" value="Genomic_DNA"/>
</dbReference>